<dbReference type="InterPro" id="IPR029071">
    <property type="entry name" value="Ubiquitin-like_domsf"/>
</dbReference>
<dbReference type="GO" id="GO:0016055">
    <property type="term" value="P:Wnt signaling pathway"/>
    <property type="evidence" value="ECO:0007669"/>
    <property type="project" value="UniProtKB-KW"/>
</dbReference>
<evidence type="ECO:0000313" key="8">
    <source>
        <dbReference type="EMBL" id="KAK7592941.1"/>
    </source>
</evidence>
<reference evidence="8 9" key="1">
    <citation type="submission" date="2024-03" db="EMBL/GenBank/DDBJ databases">
        <title>Adaptation during the transition from Ophiocordyceps entomopathogen to insect associate is accompanied by gene loss and intensified selection.</title>
        <authorList>
            <person name="Ward C.M."/>
            <person name="Onetto C.A."/>
            <person name="Borneman A.R."/>
        </authorList>
    </citation>
    <scope>NUCLEOTIDE SEQUENCE [LARGE SCALE GENOMIC DNA]</scope>
    <source>
        <strain evidence="8">AWRI1</strain>
        <tissue evidence="8">Single Adult Female</tissue>
    </source>
</reference>
<dbReference type="InterPro" id="IPR038207">
    <property type="entry name" value="DIX_dom_sf"/>
</dbReference>
<dbReference type="GO" id="GO:0048468">
    <property type="term" value="P:cell development"/>
    <property type="evidence" value="ECO:0007669"/>
    <property type="project" value="TreeGrafter"/>
</dbReference>
<comment type="caution">
    <text evidence="8">The sequence shown here is derived from an EMBL/GenBank/DDBJ whole genome shotgun (WGS) entry which is preliminary data.</text>
</comment>
<comment type="subcellular location">
    <subcellularLocation>
        <location evidence="1">Cytoplasm</location>
    </subcellularLocation>
</comment>
<dbReference type="GO" id="GO:0060090">
    <property type="term" value="F:molecular adaptor activity"/>
    <property type="evidence" value="ECO:0007669"/>
    <property type="project" value="TreeGrafter"/>
</dbReference>
<evidence type="ECO:0008006" key="10">
    <source>
        <dbReference type="Google" id="ProtNLM"/>
    </source>
</evidence>
<dbReference type="InterPro" id="IPR043581">
    <property type="entry name" value="Axin-like"/>
</dbReference>
<dbReference type="InterPro" id="IPR014936">
    <property type="entry name" value="Axin_b-cat-bd"/>
</dbReference>
<dbReference type="GO" id="GO:0019901">
    <property type="term" value="F:protein kinase binding"/>
    <property type="evidence" value="ECO:0007669"/>
    <property type="project" value="TreeGrafter"/>
</dbReference>
<dbReference type="GO" id="GO:0005634">
    <property type="term" value="C:nucleus"/>
    <property type="evidence" value="ECO:0007669"/>
    <property type="project" value="TreeGrafter"/>
</dbReference>
<dbReference type="SUPFAM" id="SSF48097">
    <property type="entry name" value="Regulator of G-protein signaling, RGS"/>
    <property type="match status" value="1"/>
</dbReference>
<dbReference type="InterPro" id="IPR001158">
    <property type="entry name" value="DIX"/>
</dbReference>
<dbReference type="PANTHER" id="PTHR46102:SF2">
    <property type="entry name" value="AXIN"/>
    <property type="match status" value="1"/>
</dbReference>
<dbReference type="GO" id="GO:0005737">
    <property type="term" value="C:cytoplasm"/>
    <property type="evidence" value="ECO:0007669"/>
    <property type="project" value="UniProtKB-SubCell"/>
</dbReference>
<proteinExistence type="predicted"/>
<dbReference type="InterPro" id="IPR036305">
    <property type="entry name" value="RGS_sf"/>
</dbReference>
<keyword evidence="9" id="KW-1185">Reference proteome</keyword>
<organism evidence="8 9">
    <name type="scientific">Parthenolecanium corni</name>
    <dbReference type="NCBI Taxonomy" id="536013"/>
    <lineage>
        <taxon>Eukaryota</taxon>
        <taxon>Metazoa</taxon>
        <taxon>Ecdysozoa</taxon>
        <taxon>Arthropoda</taxon>
        <taxon>Hexapoda</taxon>
        <taxon>Insecta</taxon>
        <taxon>Pterygota</taxon>
        <taxon>Neoptera</taxon>
        <taxon>Paraneoptera</taxon>
        <taxon>Hemiptera</taxon>
        <taxon>Sternorrhyncha</taxon>
        <taxon>Coccoidea</taxon>
        <taxon>Coccidae</taxon>
        <taxon>Parthenolecanium</taxon>
    </lineage>
</organism>
<feature type="region of interest" description="Disordered" evidence="5">
    <location>
        <begin position="1"/>
        <end position="35"/>
    </location>
</feature>
<dbReference type="Gene3D" id="1.10.167.10">
    <property type="entry name" value="Regulator of G-protein Signalling 4, domain 2"/>
    <property type="match status" value="1"/>
</dbReference>
<dbReference type="SUPFAM" id="SSF54236">
    <property type="entry name" value="Ubiquitin-like"/>
    <property type="match status" value="1"/>
</dbReference>
<dbReference type="SMART" id="SM00021">
    <property type="entry name" value="DAX"/>
    <property type="match status" value="1"/>
</dbReference>
<dbReference type="Pfam" id="PF00778">
    <property type="entry name" value="DIX"/>
    <property type="match status" value="1"/>
</dbReference>
<evidence type="ECO:0000256" key="4">
    <source>
        <dbReference type="PROSITE-ProRule" id="PRU00069"/>
    </source>
</evidence>
<dbReference type="Proteomes" id="UP001367676">
    <property type="component" value="Unassembled WGS sequence"/>
</dbReference>
<evidence type="ECO:0000256" key="3">
    <source>
        <dbReference type="ARBA" id="ARBA00022687"/>
    </source>
</evidence>
<dbReference type="Pfam" id="PF00615">
    <property type="entry name" value="RGS"/>
    <property type="match status" value="1"/>
</dbReference>
<feature type="compositionally biased region" description="Polar residues" evidence="5">
    <location>
        <begin position="1"/>
        <end position="13"/>
    </location>
</feature>
<name>A0AAN9THJ3_9HEMI</name>
<feature type="compositionally biased region" description="Polar residues" evidence="5">
    <location>
        <begin position="516"/>
        <end position="542"/>
    </location>
</feature>
<dbReference type="GO" id="GO:0090090">
    <property type="term" value="P:negative regulation of canonical Wnt signaling pathway"/>
    <property type="evidence" value="ECO:0007669"/>
    <property type="project" value="InterPro"/>
</dbReference>
<evidence type="ECO:0000259" key="6">
    <source>
        <dbReference type="PROSITE" id="PS50132"/>
    </source>
</evidence>
<feature type="domain" description="RGS" evidence="6">
    <location>
        <begin position="44"/>
        <end position="174"/>
    </location>
</feature>
<accession>A0AAN9THJ3</accession>
<keyword evidence="2" id="KW-0963">Cytoplasm</keyword>
<feature type="compositionally biased region" description="Low complexity" evidence="5">
    <location>
        <begin position="588"/>
        <end position="601"/>
    </location>
</feature>
<dbReference type="InterPro" id="IPR016137">
    <property type="entry name" value="RGS"/>
</dbReference>
<keyword evidence="3 4" id="KW-0879">Wnt signaling pathway</keyword>
<evidence type="ECO:0000256" key="1">
    <source>
        <dbReference type="ARBA" id="ARBA00004496"/>
    </source>
</evidence>
<dbReference type="Gene3D" id="1.10.196.10">
    <property type="match status" value="1"/>
</dbReference>
<feature type="compositionally biased region" description="Polar residues" evidence="5">
    <location>
        <begin position="441"/>
        <end position="456"/>
    </location>
</feature>
<dbReference type="GO" id="GO:0030877">
    <property type="term" value="C:beta-catenin destruction complex"/>
    <property type="evidence" value="ECO:0007669"/>
    <property type="project" value="TreeGrafter"/>
</dbReference>
<dbReference type="GO" id="GO:0032436">
    <property type="term" value="P:positive regulation of proteasomal ubiquitin-dependent protein catabolic process"/>
    <property type="evidence" value="ECO:0007669"/>
    <property type="project" value="TreeGrafter"/>
</dbReference>
<gene>
    <name evidence="8" type="ORF">V9T40_007693</name>
</gene>
<sequence>MTSNTSDSNQASTFEPRGIRSKESGSDSNGSPDPASNCLKWADNLQELLNDPVGLNLFLKYLEKEDDDRFHMLKFWYACRGVSQQQDAKTIDQAIKIIYRNLFLKIKSGINDEVKSALAVKIKEAKSRRQDPNNPSGVLLNANIFNDACKIVEKQMNEIMYPNFLRSDTYLKYMQDQCNVDNNSREALAFPEDQEDELPVSFSPTLPVVDEDKELTLDEVSFERGRPSSKSFLGKLGMYSTSSRPPSNLHLYYSSYTQNSELQSVSSGARTDSILDLTVDDASTSKNTYTYQRHRQMQKQQGMESQPININRMDDVALPFMPLTSRPQAREMAKPRKPAEFAQELMNKLELLKKDRDSSDLMNRKLSSIESGRIDGGIGAEQEIAGDTFIDDDDQEILDKHVSRIWSDKTPRRSPSVGTPVRPKSPDSRRSWPFHPPDRLSSPNFAPSHYTSSSCGSVKHKSKELCSVFSFDSGNYTDPTEGRDHHHRHLSSRVRSVSEYGNPVSEHNYPPAGYQPRNNRSWTASRRTLTDSGVSDSENPGSTMHLYKEKNYPPKNTGFGPINEECSMSLSSNKHRTKLASGHSRNKSVSSDRNGSSSSSSKNVLPGHLFVQDPNIPPYPYHNIATDIQLEETARRLQIDQKLSKSTTSSYGSCPPTKACEPAYRSGHFPSSSKAESSQRSVMAPRCNYKSYPEESTRGKPVGEDASLFTHVVYHFSDEEMPYLLKIPGNPITLKLLKEYMPPNKSGRYRYFFVKQCEELNNLPIQEEIIDDNEILPLFRGKVNAQIKAIE</sequence>
<evidence type="ECO:0000259" key="7">
    <source>
        <dbReference type="PROSITE" id="PS50841"/>
    </source>
</evidence>
<dbReference type="Gene3D" id="2.40.240.130">
    <property type="match status" value="1"/>
</dbReference>
<dbReference type="InterPro" id="IPR024066">
    <property type="entry name" value="RGS_subdom1/3"/>
</dbReference>
<dbReference type="Pfam" id="PF08833">
    <property type="entry name" value="Axin_b-cat_bind"/>
    <property type="match status" value="1"/>
</dbReference>
<feature type="region of interest" description="Disordered" evidence="5">
    <location>
        <begin position="479"/>
        <end position="608"/>
    </location>
</feature>
<dbReference type="PROSITE" id="PS50132">
    <property type="entry name" value="RGS"/>
    <property type="match status" value="1"/>
</dbReference>
<dbReference type="InterPro" id="IPR044926">
    <property type="entry name" value="RGS_subdomain_2"/>
</dbReference>
<evidence type="ECO:0000256" key="2">
    <source>
        <dbReference type="ARBA" id="ARBA00022490"/>
    </source>
</evidence>
<dbReference type="EMBL" id="JBBCAQ010000020">
    <property type="protein sequence ID" value="KAK7592941.1"/>
    <property type="molecule type" value="Genomic_DNA"/>
</dbReference>
<dbReference type="GO" id="GO:0008013">
    <property type="term" value="F:beta-catenin binding"/>
    <property type="evidence" value="ECO:0007669"/>
    <property type="project" value="TreeGrafter"/>
</dbReference>
<evidence type="ECO:0000313" key="9">
    <source>
        <dbReference type="Proteomes" id="UP001367676"/>
    </source>
</evidence>
<evidence type="ECO:0000256" key="5">
    <source>
        <dbReference type="SAM" id="MobiDB-lite"/>
    </source>
</evidence>
<protein>
    <recommendedName>
        <fullName evidence="10">Axin</fullName>
    </recommendedName>
</protein>
<dbReference type="GO" id="GO:0005886">
    <property type="term" value="C:plasma membrane"/>
    <property type="evidence" value="ECO:0007669"/>
    <property type="project" value="TreeGrafter"/>
</dbReference>
<feature type="region of interest" description="Disordered" evidence="5">
    <location>
        <begin position="408"/>
        <end position="457"/>
    </location>
</feature>
<dbReference type="PROSITE" id="PS50841">
    <property type="entry name" value="DIX"/>
    <property type="match status" value="1"/>
</dbReference>
<dbReference type="PANTHER" id="PTHR46102">
    <property type="entry name" value="AXIN"/>
    <property type="match status" value="1"/>
</dbReference>
<dbReference type="GO" id="GO:0031625">
    <property type="term" value="F:ubiquitin protein ligase binding"/>
    <property type="evidence" value="ECO:0007669"/>
    <property type="project" value="TreeGrafter"/>
</dbReference>
<feature type="domain" description="DIX" evidence="7">
    <location>
        <begin position="707"/>
        <end position="791"/>
    </location>
</feature>
<dbReference type="AlphaFoldDB" id="A0AAN9THJ3"/>
<dbReference type="SMART" id="SM00315">
    <property type="entry name" value="RGS"/>
    <property type="match status" value="1"/>
</dbReference>